<dbReference type="KEGG" id="btab:109030187"/>
<protein>
    <recommendedName>
        <fullName evidence="17">Cytochrome P450</fullName>
    </recommendedName>
</protein>
<comment type="similarity">
    <text evidence="4 14">Belongs to the cytochrome P450 family.</text>
</comment>
<evidence type="ECO:0000256" key="3">
    <source>
        <dbReference type="ARBA" id="ARBA00004406"/>
    </source>
</evidence>
<dbReference type="FunFam" id="1.10.630.10:FF:000042">
    <property type="entry name" value="Cytochrome P450"/>
    <property type="match status" value="1"/>
</dbReference>
<dbReference type="PROSITE" id="PS00086">
    <property type="entry name" value="CYTOCHROME_P450"/>
    <property type="match status" value="1"/>
</dbReference>
<dbReference type="GO" id="GO:0005789">
    <property type="term" value="C:endoplasmic reticulum membrane"/>
    <property type="evidence" value="ECO:0007669"/>
    <property type="project" value="UniProtKB-SubCell"/>
</dbReference>
<keyword evidence="8" id="KW-0492">Microsome</keyword>
<dbReference type="Proteomes" id="UP001152759">
    <property type="component" value="Chromosome 2"/>
</dbReference>
<dbReference type="EMBL" id="OU963863">
    <property type="protein sequence ID" value="CAH0385415.1"/>
    <property type="molecule type" value="Genomic_DNA"/>
</dbReference>
<dbReference type="PRINTS" id="PR00385">
    <property type="entry name" value="P450"/>
</dbReference>
<keyword evidence="12" id="KW-0472">Membrane</keyword>
<feature type="binding site" description="axial binding residue" evidence="13">
    <location>
        <position position="449"/>
    </location>
    <ligand>
        <name>heme</name>
        <dbReference type="ChEBI" id="CHEBI:30413"/>
    </ligand>
    <ligandPart>
        <name>Fe</name>
        <dbReference type="ChEBI" id="CHEBI:18248"/>
    </ligandPart>
</feature>
<keyword evidence="6 13" id="KW-0479">Metal-binding</keyword>
<dbReference type="CDD" id="cd11056">
    <property type="entry name" value="CYP6-like"/>
    <property type="match status" value="1"/>
</dbReference>
<accession>A0A9P0A6R3</accession>
<evidence type="ECO:0000256" key="5">
    <source>
        <dbReference type="ARBA" id="ARBA00022617"/>
    </source>
</evidence>
<evidence type="ECO:0000256" key="11">
    <source>
        <dbReference type="ARBA" id="ARBA00023033"/>
    </source>
</evidence>
<dbReference type="GO" id="GO:0016705">
    <property type="term" value="F:oxidoreductase activity, acting on paired donors, with incorporation or reduction of molecular oxygen"/>
    <property type="evidence" value="ECO:0007669"/>
    <property type="project" value="InterPro"/>
</dbReference>
<dbReference type="GO" id="GO:0005506">
    <property type="term" value="F:iron ion binding"/>
    <property type="evidence" value="ECO:0007669"/>
    <property type="project" value="InterPro"/>
</dbReference>
<gene>
    <name evidence="15" type="ORF">BEMITA_LOCUS4641</name>
</gene>
<dbReference type="InterPro" id="IPR002401">
    <property type="entry name" value="Cyt_P450_E_grp-I"/>
</dbReference>
<evidence type="ECO:0000256" key="4">
    <source>
        <dbReference type="ARBA" id="ARBA00010617"/>
    </source>
</evidence>
<reference evidence="15" key="1">
    <citation type="submission" date="2021-12" db="EMBL/GenBank/DDBJ databases">
        <authorList>
            <person name="King R."/>
        </authorList>
    </citation>
    <scope>NUCLEOTIDE SEQUENCE</scope>
</reference>
<dbReference type="InterPro" id="IPR036396">
    <property type="entry name" value="Cyt_P450_sf"/>
</dbReference>
<evidence type="ECO:0000256" key="2">
    <source>
        <dbReference type="ARBA" id="ARBA00004174"/>
    </source>
</evidence>
<evidence type="ECO:0008006" key="17">
    <source>
        <dbReference type="Google" id="ProtNLM"/>
    </source>
</evidence>
<evidence type="ECO:0000256" key="13">
    <source>
        <dbReference type="PIRSR" id="PIRSR602401-1"/>
    </source>
</evidence>
<dbReference type="InterPro" id="IPR017972">
    <property type="entry name" value="Cyt_P450_CS"/>
</dbReference>
<dbReference type="Gene3D" id="1.10.630.10">
    <property type="entry name" value="Cytochrome P450"/>
    <property type="match status" value="1"/>
</dbReference>
<keyword evidence="7" id="KW-0256">Endoplasmic reticulum</keyword>
<proteinExistence type="inferred from homology"/>
<dbReference type="InterPro" id="IPR001128">
    <property type="entry name" value="Cyt_P450"/>
</dbReference>
<evidence type="ECO:0000256" key="8">
    <source>
        <dbReference type="ARBA" id="ARBA00022848"/>
    </source>
</evidence>
<keyword evidence="9 14" id="KW-0560">Oxidoreductase</keyword>
<evidence type="ECO:0000256" key="7">
    <source>
        <dbReference type="ARBA" id="ARBA00022824"/>
    </source>
</evidence>
<dbReference type="PANTHER" id="PTHR24292">
    <property type="entry name" value="CYTOCHROME P450"/>
    <property type="match status" value="1"/>
</dbReference>
<comment type="cofactor">
    <cofactor evidence="1 13">
        <name>heme</name>
        <dbReference type="ChEBI" id="CHEBI:30413"/>
    </cofactor>
</comment>
<evidence type="ECO:0000313" key="15">
    <source>
        <dbReference type="EMBL" id="CAH0385415.1"/>
    </source>
</evidence>
<dbReference type="Pfam" id="PF00067">
    <property type="entry name" value="p450"/>
    <property type="match status" value="1"/>
</dbReference>
<evidence type="ECO:0000256" key="10">
    <source>
        <dbReference type="ARBA" id="ARBA00023004"/>
    </source>
</evidence>
<dbReference type="AlphaFoldDB" id="A0A9P0A6R3"/>
<evidence type="ECO:0000256" key="6">
    <source>
        <dbReference type="ARBA" id="ARBA00022723"/>
    </source>
</evidence>
<dbReference type="PANTHER" id="PTHR24292:SF54">
    <property type="entry name" value="CYP9F3-RELATED"/>
    <property type="match status" value="1"/>
</dbReference>
<keyword evidence="5 13" id="KW-0349">Heme</keyword>
<dbReference type="GO" id="GO:0004497">
    <property type="term" value="F:monooxygenase activity"/>
    <property type="evidence" value="ECO:0007669"/>
    <property type="project" value="UniProtKB-KW"/>
</dbReference>
<comment type="subcellular location">
    <subcellularLocation>
        <location evidence="3">Endoplasmic reticulum membrane</location>
        <topology evidence="3">Peripheral membrane protein</topology>
    </subcellularLocation>
    <subcellularLocation>
        <location evidence="2">Microsome membrane</location>
        <topology evidence="2">Peripheral membrane protein</topology>
    </subcellularLocation>
</comment>
<evidence type="ECO:0000256" key="9">
    <source>
        <dbReference type="ARBA" id="ARBA00023002"/>
    </source>
</evidence>
<name>A0A9P0A6R3_BEMTA</name>
<keyword evidence="10 13" id="KW-0408">Iron</keyword>
<keyword evidence="11 14" id="KW-0503">Monooxygenase</keyword>
<dbReference type="InterPro" id="IPR050476">
    <property type="entry name" value="Insect_CytP450_Detox"/>
</dbReference>
<evidence type="ECO:0000256" key="14">
    <source>
        <dbReference type="RuleBase" id="RU000461"/>
    </source>
</evidence>
<evidence type="ECO:0000256" key="12">
    <source>
        <dbReference type="ARBA" id="ARBA00023136"/>
    </source>
</evidence>
<dbReference type="PRINTS" id="PR00463">
    <property type="entry name" value="EP450I"/>
</dbReference>
<keyword evidence="16" id="KW-1185">Reference proteome</keyword>
<dbReference type="GO" id="GO:0020037">
    <property type="term" value="F:heme binding"/>
    <property type="evidence" value="ECO:0007669"/>
    <property type="project" value="InterPro"/>
</dbReference>
<dbReference type="SUPFAM" id="SSF48264">
    <property type="entry name" value="Cytochrome P450"/>
    <property type="match status" value="1"/>
</dbReference>
<evidence type="ECO:0000256" key="1">
    <source>
        <dbReference type="ARBA" id="ARBA00001971"/>
    </source>
</evidence>
<evidence type="ECO:0000313" key="16">
    <source>
        <dbReference type="Proteomes" id="UP001152759"/>
    </source>
</evidence>
<sequence length="511" mass="59161">MFGVVLLCIGICLALYAYSTSTFNYWKHRGVIYARPIPFFGNIKPVITFQRTSGQCLQSIYNQFPDEPFVGMWMIRKPTMLVRSPEMIRDVLVKHFQDFMDRGHPFDESREPITAHLVNLTGDRWRHLRQKLSPAFTTGKLRLMTDLLVKCGETLSDYVSHLLETEQGSRLEIRELTAKYSTDVIGSVAFGLEFESFAAEDAPFRAMGRKVFSPSMKYAVSMVVRQFFPDVYNYLDLRSFPKNVNNFFEDLTKDTMEMRKNNNIQRNDFMHLLLKLKEEEERLQTENKSSTAFEFSMKTVAAQAFVFFAAGFETTSTTLSFCLYELALNPEIQIKAVQEVRNVKEKYGMLSYESTQEMTYVEHIIEETLRKHPPVMNLSRICTRTTNIPGTKIEIEEGTNVMIPVYAIHHDPQYYPNPGVFDPERFTPENSRKRPNFTFLPFGDGPRICIGMRFAYMEMKLCLAQFLEKFHVSPCIKTTIPLRYSKSFLLRPEGGLWLGVSSRIKTEECSI</sequence>
<organism evidence="15 16">
    <name type="scientific">Bemisia tabaci</name>
    <name type="common">Sweetpotato whitefly</name>
    <name type="synonym">Aleurodes tabaci</name>
    <dbReference type="NCBI Taxonomy" id="7038"/>
    <lineage>
        <taxon>Eukaryota</taxon>
        <taxon>Metazoa</taxon>
        <taxon>Ecdysozoa</taxon>
        <taxon>Arthropoda</taxon>
        <taxon>Hexapoda</taxon>
        <taxon>Insecta</taxon>
        <taxon>Pterygota</taxon>
        <taxon>Neoptera</taxon>
        <taxon>Paraneoptera</taxon>
        <taxon>Hemiptera</taxon>
        <taxon>Sternorrhyncha</taxon>
        <taxon>Aleyrodoidea</taxon>
        <taxon>Aleyrodidae</taxon>
        <taxon>Aleyrodinae</taxon>
        <taxon>Bemisia</taxon>
    </lineage>
</organism>